<dbReference type="InterPro" id="IPR001763">
    <property type="entry name" value="Rhodanese-like_dom"/>
</dbReference>
<dbReference type="InterPro" id="IPR036873">
    <property type="entry name" value="Rhodanese-like_dom_sf"/>
</dbReference>
<dbReference type="SMART" id="SM00450">
    <property type="entry name" value="RHOD"/>
    <property type="match status" value="1"/>
</dbReference>
<name>A0A9N9TVI2_PHYSR</name>
<evidence type="ECO:0000313" key="3">
    <source>
        <dbReference type="Proteomes" id="UP001153712"/>
    </source>
</evidence>
<dbReference type="OrthoDB" id="566238at2759"/>
<dbReference type="SUPFAM" id="SSF52821">
    <property type="entry name" value="Rhodanese/Cell cycle control phosphatase"/>
    <property type="match status" value="1"/>
</dbReference>
<dbReference type="Gene3D" id="3.40.250.10">
    <property type="entry name" value="Rhodanese-like domain"/>
    <property type="match status" value="1"/>
</dbReference>
<protein>
    <recommendedName>
        <fullName evidence="1">Rhodanese domain-containing protein</fullName>
    </recommendedName>
</protein>
<feature type="domain" description="Rhodanese" evidence="1">
    <location>
        <begin position="63"/>
        <end position="159"/>
    </location>
</feature>
<dbReference type="PANTHER" id="PTHR44086">
    <property type="entry name" value="THIOSULFATE SULFURTRANSFERASE RDL2, MITOCHONDRIAL-RELATED"/>
    <property type="match status" value="1"/>
</dbReference>
<dbReference type="AlphaFoldDB" id="A0A9N9TVI2"/>
<dbReference type="EMBL" id="OU900100">
    <property type="protein sequence ID" value="CAG9863629.1"/>
    <property type="molecule type" value="Genomic_DNA"/>
</dbReference>
<evidence type="ECO:0000313" key="2">
    <source>
        <dbReference type="EMBL" id="CAG9863629.1"/>
    </source>
</evidence>
<proteinExistence type="predicted"/>
<dbReference type="PROSITE" id="PS50206">
    <property type="entry name" value="RHODANESE_3"/>
    <property type="match status" value="1"/>
</dbReference>
<dbReference type="Pfam" id="PF00581">
    <property type="entry name" value="Rhodanese"/>
    <property type="match status" value="1"/>
</dbReference>
<accession>A0A9N9TVI2</accession>
<organism evidence="2 3">
    <name type="scientific">Phyllotreta striolata</name>
    <name type="common">Striped flea beetle</name>
    <name type="synonym">Crioceris striolata</name>
    <dbReference type="NCBI Taxonomy" id="444603"/>
    <lineage>
        <taxon>Eukaryota</taxon>
        <taxon>Metazoa</taxon>
        <taxon>Ecdysozoa</taxon>
        <taxon>Arthropoda</taxon>
        <taxon>Hexapoda</taxon>
        <taxon>Insecta</taxon>
        <taxon>Pterygota</taxon>
        <taxon>Neoptera</taxon>
        <taxon>Endopterygota</taxon>
        <taxon>Coleoptera</taxon>
        <taxon>Polyphaga</taxon>
        <taxon>Cucujiformia</taxon>
        <taxon>Chrysomeloidea</taxon>
        <taxon>Chrysomelidae</taxon>
        <taxon>Galerucinae</taxon>
        <taxon>Alticini</taxon>
        <taxon>Phyllotreta</taxon>
    </lineage>
</organism>
<keyword evidence="3" id="KW-1185">Reference proteome</keyword>
<gene>
    <name evidence="2" type="ORF">PHYEVI_LOCUS9915</name>
</gene>
<sequence>MAHKILGLFKLTYYSIPNTQVPNSIFLKCKPYVYPLSKRHFATDNKELKEVSYAEVKRICDEANKNVSIIDVRQPEELRQTGVIPGSINIPLDQVKDALNNLTADEFKKKYGCDRPEKNSLIIFSCKLGMRSAAAQEIAEKLGYKMAKNYRGGWDDWEERLKKQK</sequence>
<dbReference type="Proteomes" id="UP001153712">
    <property type="component" value="Chromosome 7"/>
</dbReference>
<evidence type="ECO:0000259" key="1">
    <source>
        <dbReference type="PROSITE" id="PS50206"/>
    </source>
</evidence>
<dbReference type="PANTHER" id="PTHR44086:SF10">
    <property type="entry name" value="THIOSULFATE SULFURTRANSFERASE_RHODANESE-LIKE DOMAIN-CONTAINING PROTEIN 3"/>
    <property type="match status" value="1"/>
</dbReference>
<reference evidence="2" key="1">
    <citation type="submission" date="2022-01" db="EMBL/GenBank/DDBJ databases">
        <authorList>
            <person name="King R."/>
        </authorList>
    </citation>
    <scope>NUCLEOTIDE SEQUENCE</scope>
</reference>